<keyword evidence="3" id="KW-1185">Reference proteome</keyword>
<dbReference type="EMBL" id="FLRA01000011">
    <property type="protein sequence ID" value="SBT17494.1"/>
    <property type="molecule type" value="Genomic_DNA"/>
</dbReference>
<accession>A0A1C3JQL7</accession>
<dbReference type="EMBL" id="FLRB01000002">
    <property type="protein sequence ID" value="SBT19686.1"/>
    <property type="molecule type" value="Genomic_DNA"/>
</dbReference>
<dbReference type="Proteomes" id="UP000092840">
    <property type="component" value="Unassembled WGS sequence"/>
</dbReference>
<organism evidence="1 4">
    <name type="scientific">Marinomonas gallaica</name>
    <dbReference type="NCBI Taxonomy" id="1806667"/>
    <lineage>
        <taxon>Bacteria</taxon>
        <taxon>Pseudomonadati</taxon>
        <taxon>Pseudomonadota</taxon>
        <taxon>Gammaproteobacteria</taxon>
        <taxon>Oceanospirillales</taxon>
        <taxon>Oceanospirillaceae</taxon>
        <taxon>Marinomonas</taxon>
    </lineage>
</organism>
<dbReference type="InterPro" id="IPR009731">
    <property type="entry name" value="P-like"/>
</dbReference>
<sequence length="216" mass="24990">MLFARFKAIYTHKFASAYSTTEEVKLAKREWAIALKGFQEPLLAYAVERTKERFAWPPTISEFLSVIQTAYKAYGLPEPRQAYMEACGCRHNPQENRWSHAAVYFAGSETGWHYLSTEDERTTRPIFEKHYTRLVDKVINGEKLVIPKPVMIEDKSAPVLDDLLNDLSKQLNLTESEIAPHLYYMYKTKGTKIRVLYRERAQEALKALGYSGHLPH</sequence>
<gene>
    <name evidence="1" type="ORF">MGA5115_01608</name>
    <name evidence="2" type="ORF">MGA5116_00262</name>
</gene>
<dbReference type="Proteomes" id="UP000092871">
    <property type="component" value="Unassembled WGS sequence"/>
</dbReference>
<evidence type="ECO:0000313" key="3">
    <source>
        <dbReference type="Proteomes" id="UP000092840"/>
    </source>
</evidence>
<dbReference type="Pfam" id="PF06992">
    <property type="entry name" value="Phage_lambda_P"/>
    <property type="match status" value="1"/>
</dbReference>
<proteinExistence type="predicted"/>
<dbReference type="GO" id="GO:0006270">
    <property type="term" value="P:DNA replication initiation"/>
    <property type="evidence" value="ECO:0007669"/>
    <property type="project" value="InterPro"/>
</dbReference>
<evidence type="ECO:0000313" key="4">
    <source>
        <dbReference type="Proteomes" id="UP000092871"/>
    </source>
</evidence>
<dbReference type="AlphaFoldDB" id="A0A1C3JQL7"/>
<dbReference type="OrthoDB" id="5725929at2"/>
<evidence type="ECO:0000313" key="2">
    <source>
        <dbReference type="EMBL" id="SBT19686.1"/>
    </source>
</evidence>
<reference evidence="2 3" key="2">
    <citation type="submission" date="2016-06" db="EMBL/GenBank/DDBJ databases">
        <authorList>
            <person name="Rodrigo-Torres L."/>
            <person name="Arahal D.R."/>
        </authorList>
    </citation>
    <scope>NUCLEOTIDE SEQUENCE [LARGE SCALE GENOMIC DNA]</scope>
    <source>
        <strain evidence="2 3">CECT 5116</strain>
    </source>
</reference>
<name>A0A1C3JQL7_9GAMM</name>
<evidence type="ECO:0000313" key="1">
    <source>
        <dbReference type="EMBL" id="SBT17494.1"/>
    </source>
</evidence>
<reference evidence="1 4" key="1">
    <citation type="submission" date="2016-06" db="EMBL/GenBank/DDBJ databases">
        <authorList>
            <person name="Kjaerup R.B."/>
            <person name="Dalgaard T.S."/>
            <person name="Juul-Madsen H.R."/>
        </authorList>
    </citation>
    <scope>NUCLEOTIDE SEQUENCE [LARGE SCALE GENOMIC DNA]</scope>
    <source>
        <strain evidence="1 4">CECT 5115</strain>
    </source>
</reference>
<protein>
    <submittedName>
        <fullName evidence="1">Uncharacterized protein</fullName>
    </submittedName>
</protein>